<dbReference type="EMBL" id="CP039381">
    <property type="protein sequence ID" value="QCT07297.1"/>
    <property type="molecule type" value="Genomic_DNA"/>
</dbReference>
<proteinExistence type="predicted"/>
<name>A0A4P8XWC0_9FIRM</name>
<gene>
    <name evidence="2" type="ORF">E5Z56_07975</name>
</gene>
<feature type="signal peptide" evidence="1">
    <location>
        <begin position="1"/>
        <end position="22"/>
    </location>
</feature>
<evidence type="ECO:0008006" key="4">
    <source>
        <dbReference type="Google" id="ProtNLM"/>
    </source>
</evidence>
<dbReference type="Proteomes" id="UP000301475">
    <property type="component" value="Chromosome"/>
</dbReference>
<dbReference type="PROSITE" id="PS51257">
    <property type="entry name" value="PROKAR_LIPOPROTEIN"/>
    <property type="match status" value="1"/>
</dbReference>
<reference evidence="2 3" key="1">
    <citation type="submission" date="2019-04" db="EMBL/GenBank/DDBJ databases">
        <authorList>
            <person name="Embree M."/>
            <person name="Gaffney J.R."/>
        </authorList>
    </citation>
    <scope>NUCLEOTIDE SEQUENCE [LARGE SCALE GENOMIC DNA]</scope>
    <source>
        <strain evidence="2 3">JE7A12</strain>
    </source>
</reference>
<keyword evidence="1" id="KW-0732">Signal</keyword>
<evidence type="ECO:0000256" key="1">
    <source>
        <dbReference type="SAM" id="SignalP"/>
    </source>
</evidence>
<dbReference type="KEGG" id="ruj:E5Z56_07975"/>
<evidence type="ECO:0000313" key="3">
    <source>
        <dbReference type="Proteomes" id="UP000301475"/>
    </source>
</evidence>
<feature type="chain" id="PRO_5020508755" description="Lipoprotein" evidence="1">
    <location>
        <begin position="23"/>
        <end position="171"/>
    </location>
</feature>
<protein>
    <recommendedName>
        <fullName evidence="4">Lipoprotein</fullName>
    </recommendedName>
</protein>
<dbReference type="RefSeq" id="WP_138157332.1">
    <property type="nucleotide sequence ID" value="NZ_CP039381.1"/>
</dbReference>
<dbReference type="AlphaFoldDB" id="A0A4P8XWC0"/>
<evidence type="ECO:0000313" key="2">
    <source>
        <dbReference type="EMBL" id="QCT07297.1"/>
    </source>
</evidence>
<keyword evidence="3" id="KW-1185">Reference proteome</keyword>
<sequence>MKKLIFLLSIISILLLVGCSESKNTNQTIKETTSQKLTVATEVQRNQINFIKNKNESIDSVSVSHNLAKKIYDVLCTQSGYDDMSGRFTVKQFNEYYGVTDFRVTTDNMCYCKFVDNSTKEKYYVFFGLSKENARWGSVFILDKNNKQTKKTNKTDINNQNLMQLINKNDL</sequence>
<accession>A0A4P8XWC0</accession>
<organism evidence="2 3">
    <name type="scientific">Ruminococcus bovis</name>
    <dbReference type="NCBI Taxonomy" id="2564099"/>
    <lineage>
        <taxon>Bacteria</taxon>
        <taxon>Bacillati</taxon>
        <taxon>Bacillota</taxon>
        <taxon>Clostridia</taxon>
        <taxon>Eubacteriales</taxon>
        <taxon>Oscillospiraceae</taxon>
        <taxon>Ruminococcus</taxon>
    </lineage>
</organism>